<accession>A0ABP0TM77</accession>
<reference evidence="2" key="1">
    <citation type="submission" date="2024-02" db="EMBL/GenBank/DDBJ databases">
        <authorList>
            <consortium name="ELIXIR-Norway"/>
            <consortium name="Elixir Norway"/>
        </authorList>
    </citation>
    <scope>NUCLEOTIDE SEQUENCE</scope>
</reference>
<evidence type="ECO:0000256" key="1">
    <source>
        <dbReference type="SAM" id="MobiDB-lite"/>
    </source>
</evidence>
<dbReference type="Proteomes" id="UP001497512">
    <property type="component" value="Chromosome 12"/>
</dbReference>
<feature type="compositionally biased region" description="Basic and acidic residues" evidence="1">
    <location>
        <begin position="85"/>
        <end position="98"/>
    </location>
</feature>
<dbReference type="EMBL" id="OZ019904">
    <property type="protein sequence ID" value="CAK9200047.1"/>
    <property type="molecule type" value="Genomic_DNA"/>
</dbReference>
<feature type="region of interest" description="Disordered" evidence="1">
    <location>
        <begin position="75"/>
        <end position="98"/>
    </location>
</feature>
<organism evidence="2 3">
    <name type="scientific">Sphagnum troendelagicum</name>
    <dbReference type="NCBI Taxonomy" id="128251"/>
    <lineage>
        <taxon>Eukaryota</taxon>
        <taxon>Viridiplantae</taxon>
        <taxon>Streptophyta</taxon>
        <taxon>Embryophyta</taxon>
        <taxon>Bryophyta</taxon>
        <taxon>Sphagnophytina</taxon>
        <taxon>Sphagnopsida</taxon>
        <taxon>Sphagnales</taxon>
        <taxon>Sphagnaceae</taxon>
        <taxon>Sphagnum</taxon>
    </lineage>
</organism>
<sequence>MAITLEHTSHLLQPQILPLSKNSSTLTQNGNDTGTQFSPLATPETAMLKNSSNTKTAKIETLNNTTTCAQRKAITKCHSATQQEEVNKQSTDNRYKKD</sequence>
<feature type="region of interest" description="Disordered" evidence="1">
    <location>
        <begin position="21"/>
        <end position="40"/>
    </location>
</feature>
<gene>
    <name evidence="2" type="ORF">CSSPTR1EN2_LOCUS5241</name>
</gene>
<evidence type="ECO:0000313" key="2">
    <source>
        <dbReference type="EMBL" id="CAK9200047.1"/>
    </source>
</evidence>
<protein>
    <submittedName>
        <fullName evidence="2">Uncharacterized protein</fullName>
    </submittedName>
</protein>
<keyword evidence="3" id="KW-1185">Reference proteome</keyword>
<name>A0ABP0TM77_9BRYO</name>
<proteinExistence type="predicted"/>
<feature type="compositionally biased region" description="Polar residues" evidence="1">
    <location>
        <begin position="21"/>
        <end position="39"/>
    </location>
</feature>
<evidence type="ECO:0000313" key="3">
    <source>
        <dbReference type="Proteomes" id="UP001497512"/>
    </source>
</evidence>